<sequence length="29" mass="3276">MLGQCSVNKPTFILGLRGNCVVQCEVYRF</sequence>
<dbReference type="EMBL" id="UFQT01001879">
    <property type="protein sequence ID" value="SSX32085.1"/>
    <property type="molecule type" value="Genomic_DNA"/>
</dbReference>
<dbReference type="VEuPathDB" id="VectorBase:CSON004449"/>
<accession>A0A336LF36</accession>
<name>A0A336LF36_CULSO</name>
<gene>
    <name evidence="1" type="primary">CSON004449</name>
</gene>
<proteinExistence type="predicted"/>
<reference evidence="2" key="2">
    <citation type="submission" date="2018-07" db="EMBL/GenBank/DDBJ databases">
        <authorList>
            <person name="Quirk P.G."/>
            <person name="Krulwich T.A."/>
        </authorList>
    </citation>
    <scope>NUCLEOTIDE SEQUENCE</scope>
</reference>
<dbReference type="AlphaFoldDB" id="A0A336LF36"/>
<organism evidence="1">
    <name type="scientific">Culicoides sonorensis</name>
    <name type="common">Biting midge</name>
    <dbReference type="NCBI Taxonomy" id="179676"/>
    <lineage>
        <taxon>Eukaryota</taxon>
        <taxon>Metazoa</taxon>
        <taxon>Ecdysozoa</taxon>
        <taxon>Arthropoda</taxon>
        <taxon>Hexapoda</taxon>
        <taxon>Insecta</taxon>
        <taxon>Pterygota</taxon>
        <taxon>Neoptera</taxon>
        <taxon>Endopterygota</taxon>
        <taxon>Diptera</taxon>
        <taxon>Nematocera</taxon>
        <taxon>Chironomoidea</taxon>
        <taxon>Ceratopogonidae</taxon>
        <taxon>Ceratopogoninae</taxon>
        <taxon>Culicoides</taxon>
        <taxon>Monoculicoides</taxon>
    </lineage>
</organism>
<reference evidence="1" key="1">
    <citation type="submission" date="2018-04" db="EMBL/GenBank/DDBJ databases">
        <authorList>
            <person name="Go L.Y."/>
            <person name="Mitchell J.A."/>
        </authorList>
    </citation>
    <scope>NUCLEOTIDE SEQUENCE</scope>
    <source>
        <tissue evidence="1">Whole organism</tissue>
    </source>
</reference>
<evidence type="ECO:0000313" key="1">
    <source>
        <dbReference type="EMBL" id="SSX12642.1"/>
    </source>
</evidence>
<dbReference type="EMBL" id="UFQS01001879">
    <property type="protein sequence ID" value="SSX12642.1"/>
    <property type="molecule type" value="Genomic_DNA"/>
</dbReference>
<evidence type="ECO:0000313" key="2">
    <source>
        <dbReference type="EMBL" id="SSX32085.1"/>
    </source>
</evidence>
<protein>
    <submittedName>
        <fullName evidence="1">CSON004449 protein</fullName>
    </submittedName>
</protein>